<sequence length="1488" mass="157037">MKGDFSWFDHRPLDNYTGVLEQQGRVRLDRDGNAAEEIARSLRTLMGRDAFGPGRVAVPAEESDSFRITAASATATGVEITCQPGRVWVDGIPLLLGQETTATATHLPPPFQPAPGPVAAGTRDAVILEVWEDAVSAFQDHQTLLEPALGGVDTTGRVRVCHRLRLRRLGDDEDCATIGPSLRDDLATIGRLTVTPSPAVTIAGDCPVEAGGGYTGDGHRLYCIEVAAPRGGGTRFVWSRLGGGLMGRGRFDPVAGTIAITHNRAMIDAAGVSGFLLQALERDGATGCWRVAFEATVSMTDDLLTVTDPIGTWPAAAGNHAVFRLWDGVGDIADFDDGPTDLADGIRLEFSPVAPGGTNYREGDRWLFQARTAGTEFDPSTWPDNALPQAIRYHRAPLGIVTWASAPPVEASADDIDDCRDSFPPLTDPCHCCTITVGDGRSTHGDEDSIEAAIDRLPAAGGRICLLPGLHQTNAVISERGNIRIEGCGKHTRVIPREGARDMPIFHVIDSECIELVDMEMISLAGVAVLAEEIEDGALRQFGIARNRIVACTRAVQVEGGTEIVIRENRIRMLDKAGAGVAVYLAAEDSRIEDNDIGVVPAEATPRPPEDPDTPDQPEDPNDPCADADLVYANIGFLIGFVEFVFGFTLTAIVPPPYRALGGIQIGAGAERVGVLDNRITGGAGNGITLGGSHLPPQGEDGGGGPLTQSVNLGRSVIAIRGTVIGPDGEAAAGVTLRIAPPTGDPRSFTTSAAGEFAIEGTGQQGSHTFSSVSAGFGIDSAEIVQIVNFGMGSLVLMQITLNRQQTGPDPRLAFVYGIRIEDNDITAMGLNGIGIPPALEVIAPDRETPSAGTPTDRLTARAADARFALSRAAAVNPLLALLGHPAIDLTILNNRITGNLRTPFTAAMRDAARLTGFGGISLGLAETVTVSGNRIEDNGRRHIDPVCGIFILYGEQVEITDNLIRDNGVFVNLDEDIVQGQRGGIAGIFASVGLDDFGAADNRGALTVKPALRIHDNVVQHPQGRTLTLLAAGPVSIVANHLTAERSGPQALDLIAGTVLLISLSGIGRLPSGGCLIQANQIALGPDSNAFTAVALAAGEDLSLDANQIDALQAGFPVGDLSLMMNTLIFARTIRATGNRFREPLRAPERALQVSLIALSTAMNVTTSNQGDHCIYAFDQSMPPRLVDTANLEFDTTFCPEMRDAAAGAARNPVLGTANLASLSFVAGLAQPQGTGRTFATGLDRNLAAINAYRAERVTEAAEYKIANAALLGNEIARLEAKPLVRSDILAANRARLATISRDVDRIRAAGEIADTRPEPATEEAGVVIQGRVTDARGNGILQASVQLSDARGRAIDLVEPVRTNGKGAYRLGLAAAQMREIGEALARGATMVATLEAEEIRPARSEVFRIDGGAILVPDIVFVLATDSRPTRPEPNRPDDDTGRGPTDRLEPPLLRRPVLTPSNRLRSTSGRIAPLLRSGRNRGTE</sequence>
<feature type="region of interest" description="Disordered" evidence="1">
    <location>
        <begin position="1429"/>
        <end position="1488"/>
    </location>
</feature>
<dbReference type="SMART" id="SM00710">
    <property type="entry name" value="PbH1"/>
    <property type="match status" value="5"/>
</dbReference>
<dbReference type="EMBL" id="SLWW01000011">
    <property type="protein sequence ID" value="TCO70105.1"/>
    <property type="molecule type" value="Genomic_DNA"/>
</dbReference>
<evidence type="ECO:0000256" key="1">
    <source>
        <dbReference type="SAM" id="MobiDB-lite"/>
    </source>
</evidence>
<evidence type="ECO:0000313" key="2">
    <source>
        <dbReference type="EMBL" id="TCO70105.1"/>
    </source>
</evidence>
<dbReference type="InterPro" id="IPR045392">
    <property type="entry name" value="DUF6519"/>
</dbReference>
<accession>A0A4R2KTS8</accession>
<proteinExistence type="predicted"/>
<reference evidence="2 3" key="1">
    <citation type="submission" date="2019-03" db="EMBL/GenBank/DDBJ databases">
        <title>Genomic Encyclopedia of Type Strains, Phase IV (KMG-IV): sequencing the most valuable type-strain genomes for metagenomic binning, comparative biology and taxonomic classification.</title>
        <authorList>
            <person name="Goeker M."/>
        </authorList>
    </citation>
    <scope>NUCLEOTIDE SEQUENCE [LARGE SCALE GENOMIC DNA]</scope>
    <source>
        <strain evidence="2 3">DSM 4868</strain>
    </source>
</reference>
<comment type="caution">
    <text evidence="2">The sequence shown here is derived from an EMBL/GenBank/DDBJ whole genome shotgun (WGS) entry which is preliminary data.</text>
</comment>
<feature type="region of interest" description="Disordered" evidence="1">
    <location>
        <begin position="600"/>
        <end position="625"/>
    </location>
</feature>
<dbReference type="OrthoDB" id="134981at2"/>
<protein>
    <submittedName>
        <fullName evidence="2">Parallel beta helix pectate lyase-like protein</fullName>
    </submittedName>
</protein>
<dbReference type="Pfam" id="PF20129">
    <property type="entry name" value="DUF6519"/>
    <property type="match status" value="1"/>
</dbReference>
<feature type="compositionally biased region" description="Polar residues" evidence="1">
    <location>
        <begin position="1463"/>
        <end position="1473"/>
    </location>
</feature>
<dbReference type="RefSeq" id="WP_132545761.1">
    <property type="nucleotide sequence ID" value="NZ_SLWW01000011.1"/>
</dbReference>
<dbReference type="InterPro" id="IPR011050">
    <property type="entry name" value="Pectin_lyase_fold/virulence"/>
</dbReference>
<dbReference type="SUPFAM" id="SSF51126">
    <property type="entry name" value="Pectin lyase-like"/>
    <property type="match status" value="1"/>
</dbReference>
<dbReference type="InterPro" id="IPR012334">
    <property type="entry name" value="Pectin_lyas_fold"/>
</dbReference>
<gene>
    <name evidence="2" type="ORF">EV655_11147</name>
</gene>
<organism evidence="2 3">
    <name type="scientific">Rhodovulum euryhalinum</name>
    <dbReference type="NCBI Taxonomy" id="35805"/>
    <lineage>
        <taxon>Bacteria</taxon>
        <taxon>Pseudomonadati</taxon>
        <taxon>Pseudomonadota</taxon>
        <taxon>Alphaproteobacteria</taxon>
        <taxon>Rhodobacterales</taxon>
        <taxon>Paracoccaceae</taxon>
        <taxon>Rhodovulum</taxon>
    </lineage>
</organism>
<dbReference type="GO" id="GO:0016829">
    <property type="term" value="F:lyase activity"/>
    <property type="evidence" value="ECO:0007669"/>
    <property type="project" value="UniProtKB-KW"/>
</dbReference>
<dbReference type="Gene3D" id="2.160.20.10">
    <property type="entry name" value="Single-stranded right-handed beta-helix, Pectin lyase-like"/>
    <property type="match status" value="2"/>
</dbReference>
<evidence type="ECO:0000313" key="3">
    <source>
        <dbReference type="Proteomes" id="UP000295142"/>
    </source>
</evidence>
<feature type="compositionally biased region" description="Acidic residues" evidence="1">
    <location>
        <begin position="611"/>
        <end position="622"/>
    </location>
</feature>
<feature type="compositionally biased region" description="Basic and acidic residues" evidence="1">
    <location>
        <begin position="1431"/>
        <end position="1453"/>
    </location>
</feature>
<keyword evidence="3" id="KW-1185">Reference proteome</keyword>
<name>A0A4R2KTS8_9RHOB</name>
<dbReference type="InterPro" id="IPR006626">
    <property type="entry name" value="PbH1"/>
</dbReference>
<feature type="region of interest" description="Disordered" evidence="1">
    <location>
        <begin position="687"/>
        <end position="708"/>
    </location>
</feature>
<keyword evidence="2" id="KW-0456">Lyase</keyword>
<dbReference type="Proteomes" id="UP000295142">
    <property type="component" value="Unassembled WGS sequence"/>
</dbReference>